<keyword evidence="1" id="KW-1133">Transmembrane helix</keyword>
<sequence length="138" mass="16344">MNNSIKLKPERSSLEVTSEYVICALHVAIFPFYAYLYFKNRKRDRDLYLVPAYFYYFRRETDEWDYLGQLTRLDIVVIPIISQMTYIGCNRQNLEFLYRIGKKCLMKLFCKGSSVQIQPYVINNDGGMETTQQPPPLN</sequence>
<name>A0A6A5HN52_CAERE</name>
<protein>
    <submittedName>
        <fullName evidence="2">Uncharacterized protein</fullName>
    </submittedName>
</protein>
<keyword evidence="1" id="KW-0472">Membrane</keyword>
<dbReference type="PANTHER" id="PTHR31720:SF3">
    <property type="entry name" value="SERPENTINE RECEPTOR, CLASS Z-RELATED"/>
    <property type="match status" value="1"/>
</dbReference>
<dbReference type="PANTHER" id="PTHR31720">
    <property type="entry name" value="SERPENTINE RECEPTOR, CLASS Z-RELATED"/>
    <property type="match status" value="1"/>
</dbReference>
<dbReference type="GeneID" id="9817657"/>
<dbReference type="CTD" id="9817657"/>
<dbReference type="Proteomes" id="UP000483820">
    <property type="component" value="Chromosome II"/>
</dbReference>
<dbReference type="AlphaFoldDB" id="A0A6A5HN52"/>
<proteinExistence type="predicted"/>
<accession>A0A6A5HN52</accession>
<dbReference type="KEGG" id="crq:GCK72_008047"/>
<organism evidence="2 3">
    <name type="scientific">Caenorhabditis remanei</name>
    <name type="common">Caenorhabditis vulgaris</name>
    <dbReference type="NCBI Taxonomy" id="31234"/>
    <lineage>
        <taxon>Eukaryota</taxon>
        <taxon>Metazoa</taxon>
        <taxon>Ecdysozoa</taxon>
        <taxon>Nematoda</taxon>
        <taxon>Chromadorea</taxon>
        <taxon>Rhabditida</taxon>
        <taxon>Rhabditina</taxon>
        <taxon>Rhabditomorpha</taxon>
        <taxon>Rhabditoidea</taxon>
        <taxon>Rhabditidae</taxon>
        <taxon>Peloderinae</taxon>
        <taxon>Caenorhabditis</taxon>
    </lineage>
</organism>
<evidence type="ECO:0000256" key="1">
    <source>
        <dbReference type="SAM" id="Phobius"/>
    </source>
</evidence>
<comment type="caution">
    <text evidence="2">The sequence shown here is derived from an EMBL/GenBank/DDBJ whole genome shotgun (WGS) entry which is preliminary data.</text>
</comment>
<keyword evidence="1" id="KW-0812">Transmembrane</keyword>
<dbReference type="RefSeq" id="XP_053590808.1">
    <property type="nucleotide sequence ID" value="XM_053726614.1"/>
</dbReference>
<feature type="transmembrane region" description="Helical" evidence="1">
    <location>
        <begin position="20"/>
        <end position="38"/>
    </location>
</feature>
<evidence type="ECO:0000313" key="2">
    <source>
        <dbReference type="EMBL" id="KAF1768086.1"/>
    </source>
</evidence>
<dbReference type="EMBL" id="WUAV01000002">
    <property type="protein sequence ID" value="KAF1768086.1"/>
    <property type="molecule type" value="Genomic_DNA"/>
</dbReference>
<evidence type="ECO:0000313" key="3">
    <source>
        <dbReference type="Proteomes" id="UP000483820"/>
    </source>
</evidence>
<gene>
    <name evidence="2" type="ORF">GCK72_008047</name>
</gene>
<reference evidence="2 3" key="1">
    <citation type="submission" date="2019-12" db="EMBL/GenBank/DDBJ databases">
        <title>Chromosome-level assembly of the Caenorhabditis remanei genome.</title>
        <authorList>
            <person name="Teterina A.A."/>
            <person name="Willis J.H."/>
            <person name="Phillips P.C."/>
        </authorList>
    </citation>
    <scope>NUCLEOTIDE SEQUENCE [LARGE SCALE GENOMIC DNA]</scope>
    <source>
        <strain evidence="2 3">PX506</strain>
        <tissue evidence="2">Whole organism</tissue>
    </source>
</reference>